<organism evidence="2 3">
    <name type="scientific">Lithohypha guttulata</name>
    <dbReference type="NCBI Taxonomy" id="1690604"/>
    <lineage>
        <taxon>Eukaryota</taxon>
        <taxon>Fungi</taxon>
        <taxon>Dikarya</taxon>
        <taxon>Ascomycota</taxon>
        <taxon>Pezizomycotina</taxon>
        <taxon>Eurotiomycetes</taxon>
        <taxon>Chaetothyriomycetidae</taxon>
        <taxon>Chaetothyriales</taxon>
        <taxon>Trichomeriaceae</taxon>
        <taxon>Lithohypha</taxon>
    </lineage>
</organism>
<feature type="compositionally biased region" description="Basic and acidic residues" evidence="1">
    <location>
        <begin position="1403"/>
        <end position="1427"/>
    </location>
</feature>
<evidence type="ECO:0000256" key="1">
    <source>
        <dbReference type="SAM" id="MobiDB-lite"/>
    </source>
</evidence>
<dbReference type="PANTHER" id="PTHR42105">
    <property type="entry name" value="DIM2-ASSOCIATED PROTEIN 1"/>
    <property type="match status" value="1"/>
</dbReference>
<feature type="compositionally biased region" description="Polar residues" evidence="1">
    <location>
        <begin position="1211"/>
        <end position="1225"/>
    </location>
</feature>
<dbReference type="Proteomes" id="UP001309876">
    <property type="component" value="Unassembled WGS sequence"/>
</dbReference>
<dbReference type="PANTHER" id="PTHR42105:SF1">
    <property type="entry name" value="TRANSALDOLASE"/>
    <property type="match status" value="1"/>
</dbReference>
<name>A0AAN7SUU1_9EURO</name>
<feature type="region of interest" description="Disordered" evidence="1">
    <location>
        <begin position="1364"/>
        <end position="1464"/>
    </location>
</feature>
<keyword evidence="3" id="KW-1185">Reference proteome</keyword>
<evidence type="ECO:0000313" key="3">
    <source>
        <dbReference type="Proteomes" id="UP001309876"/>
    </source>
</evidence>
<feature type="compositionally biased region" description="Polar residues" evidence="1">
    <location>
        <begin position="58"/>
        <end position="76"/>
    </location>
</feature>
<feature type="region of interest" description="Disordered" evidence="1">
    <location>
        <begin position="1"/>
        <end position="76"/>
    </location>
</feature>
<feature type="region of interest" description="Disordered" evidence="1">
    <location>
        <begin position="1146"/>
        <end position="1167"/>
    </location>
</feature>
<reference evidence="2 3" key="1">
    <citation type="submission" date="2023-08" db="EMBL/GenBank/DDBJ databases">
        <title>Black Yeasts Isolated from many extreme environments.</title>
        <authorList>
            <person name="Coleine C."/>
            <person name="Stajich J.E."/>
            <person name="Selbmann L."/>
        </authorList>
    </citation>
    <scope>NUCLEOTIDE SEQUENCE [LARGE SCALE GENOMIC DNA]</scope>
    <source>
        <strain evidence="2 3">CCFEE 5910</strain>
    </source>
</reference>
<feature type="region of interest" description="Disordered" evidence="1">
    <location>
        <begin position="243"/>
        <end position="351"/>
    </location>
</feature>
<feature type="compositionally biased region" description="Polar residues" evidence="1">
    <location>
        <begin position="1488"/>
        <end position="1509"/>
    </location>
</feature>
<feature type="region of interest" description="Disordered" evidence="1">
    <location>
        <begin position="89"/>
        <end position="147"/>
    </location>
</feature>
<feature type="compositionally biased region" description="Polar residues" evidence="1">
    <location>
        <begin position="685"/>
        <end position="696"/>
    </location>
</feature>
<accession>A0AAN7SUU1</accession>
<feature type="region of interest" description="Disordered" evidence="1">
    <location>
        <begin position="378"/>
        <end position="543"/>
    </location>
</feature>
<feature type="region of interest" description="Disordered" evidence="1">
    <location>
        <begin position="1211"/>
        <end position="1334"/>
    </location>
</feature>
<feature type="compositionally biased region" description="Basic and acidic residues" evidence="1">
    <location>
        <begin position="378"/>
        <end position="393"/>
    </location>
</feature>
<feature type="compositionally biased region" description="Basic and acidic residues" evidence="1">
    <location>
        <begin position="401"/>
        <end position="415"/>
    </location>
</feature>
<comment type="caution">
    <text evidence="2">The sequence shown here is derived from an EMBL/GenBank/DDBJ whole genome shotgun (WGS) entry which is preliminary data.</text>
</comment>
<feature type="region of interest" description="Disordered" evidence="1">
    <location>
        <begin position="1477"/>
        <end position="1645"/>
    </location>
</feature>
<feature type="compositionally biased region" description="Polar residues" evidence="1">
    <location>
        <begin position="1385"/>
        <end position="1401"/>
    </location>
</feature>
<feature type="compositionally biased region" description="Basic and acidic residues" evidence="1">
    <location>
        <begin position="1371"/>
        <end position="1382"/>
    </location>
</feature>
<feature type="compositionally biased region" description="Low complexity" evidence="1">
    <location>
        <begin position="321"/>
        <end position="334"/>
    </location>
</feature>
<feature type="region of interest" description="Disordered" evidence="1">
    <location>
        <begin position="866"/>
        <end position="936"/>
    </location>
</feature>
<feature type="compositionally biased region" description="Basic and acidic residues" evidence="1">
    <location>
        <begin position="1291"/>
        <end position="1303"/>
    </location>
</feature>
<feature type="region of interest" description="Disordered" evidence="1">
    <location>
        <begin position="685"/>
        <end position="723"/>
    </location>
</feature>
<feature type="compositionally biased region" description="Basic and acidic residues" evidence="1">
    <location>
        <begin position="256"/>
        <end position="284"/>
    </location>
</feature>
<feature type="compositionally biased region" description="Basic residues" evidence="1">
    <location>
        <begin position="503"/>
        <end position="515"/>
    </location>
</feature>
<feature type="compositionally biased region" description="Basic and acidic residues" evidence="1">
    <location>
        <begin position="42"/>
        <end position="52"/>
    </location>
</feature>
<feature type="compositionally biased region" description="Polar residues" evidence="1">
    <location>
        <begin position="872"/>
        <end position="891"/>
    </location>
</feature>
<feature type="compositionally biased region" description="Polar residues" evidence="1">
    <location>
        <begin position="912"/>
        <end position="921"/>
    </location>
</feature>
<protein>
    <recommendedName>
        <fullName evidence="4">Transaldolase</fullName>
    </recommendedName>
</protein>
<feature type="compositionally biased region" description="Acidic residues" evidence="1">
    <location>
        <begin position="17"/>
        <end position="37"/>
    </location>
</feature>
<feature type="compositionally biased region" description="Polar residues" evidence="1">
    <location>
        <begin position="1446"/>
        <end position="1456"/>
    </location>
</feature>
<evidence type="ECO:0000313" key="2">
    <source>
        <dbReference type="EMBL" id="KAK5082066.1"/>
    </source>
</evidence>
<proteinExistence type="predicted"/>
<dbReference type="EMBL" id="JAVRRJ010000008">
    <property type="protein sequence ID" value="KAK5082066.1"/>
    <property type="molecule type" value="Genomic_DNA"/>
</dbReference>
<gene>
    <name evidence="2" type="ORF">LTR05_007208</name>
</gene>
<feature type="compositionally biased region" description="Low complexity" evidence="1">
    <location>
        <begin position="478"/>
        <end position="493"/>
    </location>
</feature>
<evidence type="ECO:0008006" key="4">
    <source>
        <dbReference type="Google" id="ProtNLM"/>
    </source>
</evidence>
<feature type="compositionally biased region" description="Polar residues" evidence="1">
    <location>
        <begin position="1633"/>
        <end position="1645"/>
    </location>
</feature>
<feature type="compositionally biased region" description="Polar residues" evidence="1">
    <location>
        <begin position="1247"/>
        <end position="1268"/>
    </location>
</feature>
<sequence>MGLAGRKPILPAPTESLVDDSTAEEPFVEPEVPEEGATDLSQRSDRTHHTIPEDGSPITISTKKPTSKLSKITKTTQNSQTSLLIEYFEGGKGSDPNRRPSVRVKVVPSSKNKTKDNPEGHLVLTEATNTAGRRRSTTRRFSLSSSNPPFVPADSDVSVLESLHVPDPRKSAPLNIEIQQHSDHSEMSTSPEARYIVAPSDISSMPADSMLGVQQSTLFAPRVLEASSISSLHAEDSILSGPELKESAGLKPPVVPRERNLSNERLTQKVIEKLNNRPRGEVKITHGQSSKTSSRSGSRDVVPASYNRAATEPKSFRETDSTLSPTEPSLLSNSVLSARSPDSARSAVSNNSINNPKLLQTVEDAIRRLILPELKELKKDQRQQTRPNHDKTYSDLSESSIVREKSARRSVFGDKPRRRRSSRDHAETSTSRRRRSNHHHHDDYDSLSDSSSRREASVSSLSAEDPKKVSKSRRNRDLTAAGLAGAGLTAAALKSRDSEESLHKKRRRKRSKSRSSRSASVVESEEVFQKHKVPPMPMQSDLGSEITRSSILSSNTATSQTPTQPEVKYVARGAPRELLSPASNTPPRHSSDLRQTLGLHHGNFSEHNLSSQKLAYDEQEEHTAESDHYHSFSAEDLLEDPERMRQYERNLHTQHPIRRGLSPIQSVASYQTNDHNRNSLMRRSVDSLASTKQRQQQLKEEVSISSFTSASPHPKKTPRPEGISLENRSEIMGQHDAQSIRSPEFQSVGIHDRFIEDDHDHYRDSYAASEQSVDNKRLSGLTDASSDVQYVDKVVAGQNVMPVRGARPEIVPVPFGVESGVASLVEPSVLSTRESQPSYKGSFVQERHSTHSLPRDMVGARMTSPMKDHLSVKSQASIQQPQYAHQVNFSPPQSPAHSYEEQQEDYIGQTPRIHSSRSPLPQENLDKGSPQSEITTNPSVIQGPIGGLGAHTDPWMGDVATPTGDLSRDFSSGAIDLIPEGLNVSQRHTYDAKPKTYVIGSSAAAPLALKDEGYATGEGDHYPSPASITKAGPTAMTAYEFNHELDAGADDPFTSKKNQYISGLSQATGKGVERIQSKDIIHLMEHLTVRDAQRNARDTEILFTLVRSAAEMRESFEEMKNFITDQDAMIVKTADDQHAQTQRIVGGPRQMPTGARTTRTLTPQDDLPTKRRNVFKRALQGLGSKNSTELQNIESMLMQLLDEVEALRSQQASQPLLSQTRTDSLASEDAARPPTDTGYEPEGRAGTASSGGERSLYHSNNSSRQGQFSAARRMPENRVSTVMEGDEDNYNYERTERVSDHQRTPRAASPSNDYYRRGQSEPLHTPPRMHDAEEITPTTYNSTDKKHKTFSSILPNKFVSRWSKTTTSTDPDFRHSGQDKPRPYSQVSRSGSNIQEYTYENNPDDRFRSATSLPDDRYRPEQGDENRPPSPLVPSAISDNPKYQAHRNSQNLQHPQPRQGPTGRYQYTLENAARSYHNDGQAGGAVSPISQISSHQRWETTNQQQSQQIHIPRTLSPISDGGSFQDRPGSASTSSITRRTRGPPRPPKMSDRESDLNEPLVPQRPPKLPMSPSTYVDDVRAARAGSPIYDKSPAAALRSPGGDNIGRKPSGPRPLSSSSNKETQKRARFVDSPVQSVGSNGNLRY</sequence>